<gene>
    <name evidence="3" type="ORF">C6P61_07805</name>
</gene>
<dbReference type="InterPro" id="IPR036188">
    <property type="entry name" value="FAD/NAD-bd_sf"/>
</dbReference>
<dbReference type="SUPFAM" id="SSF54373">
    <property type="entry name" value="FAD-linked reductases, C-terminal domain"/>
    <property type="match status" value="1"/>
</dbReference>
<comment type="similarity">
    <text evidence="1">Belongs to the flavin monoamine oxidase family.</text>
</comment>
<dbReference type="AlphaFoldDB" id="A0A2S9KF56"/>
<protein>
    <submittedName>
        <fullName evidence="3">Amine oxidase</fullName>
    </submittedName>
</protein>
<dbReference type="EMBL" id="PVLR01000019">
    <property type="protein sequence ID" value="PRD69078.1"/>
    <property type="molecule type" value="Genomic_DNA"/>
</dbReference>
<evidence type="ECO:0000256" key="1">
    <source>
        <dbReference type="ARBA" id="ARBA00005995"/>
    </source>
</evidence>
<dbReference type="OrthoDB" id="3972913at2"/>
<dbReference type="Pfam" id="PF13450">
    <property type="entry name" value="NAD_binding_8"/>
    <property type="match status" value="1"/>
</dbReference>
<dbReference type="GO" id="GO:0016491">
    <property type="term" value="F:oxidoreductase activity"/>
    <property type="evidence" value="ECO:0007669"/>
    <property type="project" value="InterPro"/>
</dbReference>
<evidence type="ECO:0000313" key="4">
    <source>
        <dbReference type="Proteomes" id="UP000238326"/>
    </source>
</evidence>
<reference evidence="3 4" key="1">
    <citation type="submission" date="2018-03" db="EMBL/GenBank/DDBJ databases">
        <title>Comparative genomics illustrates the genes involved in a hyperalkaliphilic mechanisms of Serpentinomonas isolated from highly-alkaline calcium-rich serpentinized springs.</title>
        <authorList>
            <person name="Suzuki S."/>
            <person name="Ishii S."/>
            <person name="Walworth N."/>
            <person name="Bird L."/>
            <person name="Kuenen J.G."/>
            <person name="Nealson K.H."/>
        </authorList>
    </citation>
    <scope>NUCLEOTIDE SEQUENCE [LARGE SCALE GENOMIC DNA]</scope>
    <source>
        <strain evidence="3 4">83</strain>
    </source>
</reference>
<dbReference type="Proteomes" id="UP000238326">
    <property type="component" value="Unassembled WGS sequence"/>
</dbReference>
<dbReference type="Gene3D" id="3.50.50.60">
    <property type="entry name" value="FAD/NAD(P)-binding domain"/>
    <property type="match status" value="2"/>
</dbReference>
<keyword evidence="4" id="KW-1185">Reference proteome</keyword>
<feature type="domain" description="Amine oxidase" evidence="2">
    <location>
        <begin position="122"/>
        <end position="362"/>
    </location>
</feature>
<comment type="caution">
    <text evidence="3">The sequence shown here is derived from an EMBL/GenBank/DDBJ whole genome shotgun (WGS) entry which is preliminary data.</text>
</comment>
<dbReference type="SUPFAM" id="SSF51905">
    <property type="entry name" value="FAD/NAD(P)-binding domain"/>
    <property type="match status" value="1"/>
</dbReference>
<dbReference type="InterPro" id="IPR050703">
    <property type="entry name" value="Flavin_MAO"/>
</dbReference>
<dbReference type="PANTHER" id="PTHR43563:SF1">
    <property type="entry name" value="AMINE OXIDASE [FLAVIN-CONTAINING] B"/>
    <property type="match status" value="1"/>
</dbReference>
<name>A0A2S9KF56_9BURK</name>
<sequence>MQTARIAIVGAGVSGLYAAWLLQQQGMTDWLLIEGRAAVGGRILSEPAADACAAVNPANRTDRFDLGPSWFWPGYQRQLDCLVQELGLQRFEQHESGDMVVERSPSAPVRRMQGYVNSPPSMRLVGGMGALTDALLQRLDATRIVTGQSVRRMRCTDGQVELDSEDASGHATSWRAEQAWLAMPPRLAVQQIGFTPALPAPLARAWQATATWMAPHAKYVAIYDRPFWREQGLSGEARSACGPLGEIHDASMPGGSAALFGFFGIPARLRQGVPEAELRADCRAQLARLFGPQALTPRAELFKDWAIDPYTATAADIDSLGQHPEAPASGASSGPWAGRLTGIGSEWSRQFPGYVAGAIEAASVGLQSLAAFSRS</sequence>
<dbReference type="Pfam" id="PF01593">
    <property type="entry name" value="Amino_oxidase"/>
    <property type="match status" value="1"/>
</dbReference>
<evidence type="ECO:0000259" key="2">
    <source>
        <dbReference type="Pfam" id="PF01593"/>
    </source>
</evidence>
<evidence type="ECO:0000313" key="3">
    <source>
        <dbReference type="EMBL" id="PRD69078.1"/>
    </source>
</evidence>
<proteinExistence type="inferred from homology"/>
<organism evidence="3 4">
    <name type="scientific">Malikia spinosa</name>
    <dbReference type="NCBI Taxonomy" id="86180"/>
    <lineage>
        <taxon>Bacteria</taxon>
        <taxon>Pseudomonadati</taxon>
        <taxon>Pseudomonadota</taxon>
        <taxon>Betaproteobacteria</taxon>
        <taxon>Burkholderiales</taxon>
        <taxon>Comamonadaceae</taxon>
        <taxon>Malikia</taxon>
    </lineage>
</organism>
<accession>A0A2S9KF56</accession>
<dbReference type="InterPro" id="IPR002937">
    <property type="entry name" value="Amino_oxidase"/>
</dbReference>
<dbReference type="PANTHER" id="PTHR43563">
    <property type="entry name" value="AMINE OXIDASE"/>
    <property type="match status" value="1"/>
</dbReference>
<dbReference type="RefSeq" id="WP_105729368.1">
    <property type="nucleotide sequence ID" value="NZ_PVLR01000019.1"/>
</dbReference>